<keyword evidence="8" id="KW-0443">Lipid metabolism</keyword>
<dbReference type="NCBIfam" id="NF005589">
    <property type="entry name" value="PRK07314.1"/>
    <property type="match status" value="1"/>
</dbReference>
<dbReference type="SMART" id="SM00825">
    <property type="entry name" value="PKS_KS"/>
    <property type="match status" value="1"/>
</dbReference>
<organism evidence="17 18">
    <name type="scientific">Nocardioides kribbensis</name>
    <dbReference type="NCBI Taxonomy" id="305517"/>
    <lineage>
        <taxon>Bacteria</taxon>
        <taxon>Bacillati</taxon>
        <taxon>Actinomycetota</taxon>
        <taxon>Actinomycetes</taxon>
        <taxon>Propionibacteriales</taxon>
        <taxon>Nocardioidaceae</taxon>
        <taxon>Nocardioides</taxon>
    </lineage>
</organism>
<gene>
    <name evidence="17" type="primary">fabF</name>
    <name evidence="17" type="ORF">V6R90_10855</name>
</gene>
<dbReference type="NCBIfam" id="TIGR03150">
    <property type="entry name" value="fabF"/>
    <property type="match status" value="1"/>
</dbReference>
<dbReference type="InterPro" id="IPR020841">
    <property type="entry name" value="PKS_Beta-ketoAc_synthase_dom"/>
</dbReference>
<keyword evidence="10 14" id="KW-0012">Acyltransferase</keyword>
<dbReference type="EC" id="2.3.1.179" evidence="3 14"/>
<reference evidence="17 18" key="1">
    <citation type="submission" date="2024-02" db="EMBL/GenBank/DDBJ databases">
        <title>Full genome sequence of Nocardioides kribbensis.</title>
        <authorList>
            <person name="Poletto B.L."/>
            <person name="Silva G."/>
            <person name="Galante D."/>
            <person name="Campos K.R."/>
            <person name="Santos M.B.N."/>
            <person name="Sacchi C.T."/>
        </authorList>
    </citation>
    <scope>NUCLEOTIDE SEQUENCE [LARGE SCALE GENOMIC DNA]</scope>
    <source>
        <strain evidence="17 18">O4R</strain>
    </source>
</reference>
<dbReference type="PANTHER" id="PTHR11712:SF336">
    <property type="entry name" value="3-OXOACYL-[ACYL-CARRIER-PROTEIN] SYNTHASE, MITOCHONDRIAL"/>
    <property type="match status" value="1"/>
</dbReference>
<comment type="catalytic activity">
    <reaction evidence="12 14">
        <text>(9Z)-hexadecenoyl-[ACP] + malonyl-[ACP] + H(+) = 3-oxo-(11Z)-octadecenoyl-[ACP] + holo-[ACP] + CO2</text>
        <dbReference type="Rhea" id="RHEA:55040"/>
        <dbReference type="Rhea" id="RHEA-COMP:9623"/>
        <dbReference type="Rhea" id="RHEA-COMP:9685"/>
        <dbReference type="Rhea" id="RHEA-COMP:10800"/>
        <dbReference type="Rhea" id="RHEA-COMP:14074"/>
        <dbReference type="ChEBI" id="CHEBI:15378"/>
        <dbReference type="ChEBI" id="CHEBI:16526"/>
        <dbReference type="ChEBI" id="CHEBI:64479"/>
        <dbReference type="ChEBI" id="CHEBI:78449"/>
        <dbReference type="ChEBI" id="CHEBI:83989"/>
        <dbReference type="ChEBI" id="CHEBI:138538"/>
        <dbReference type="EC" id="2.3.1.179"/>
    </reaction>
</comment>
<comment type="pathway">
    <text evidence="1 14">Lipid metabolism; fatty acid biosynthesis.</text>
</comment>
<dbReference type="InterPro" id="IPR016039">
    <property type="entry name" value="Thiolase-like"/>
</dbReference>
<dbReference type="SUPFAM" id="SSF53901">
    <property type="entry name" value="Thiolase-like"/>
    <property type="match status" value="2"/>
</dbReference>
<evidence type="ECO:0000256" key="9">
    <source>
        <dbReference type="ARBA" id="ARBA00023160"/>
    </source>
</evidence>
<comment type="function">
    <text evidence="11 14">Involved in the type II fatty acid elongation cycle. Catalyzes the elongation of a wide range of acyl-ACP by the addition of two carbons from malonyl-ACP to an acyl acceptor. Can efficiently catalyze the conversion of palmitoleoyl-ACP (cis-hexadec-9-enoyl-ACP) to cis-vaccenoyl-ACP (cis-octadec-11-enoyl-ACP), an essential step in the thermal regulation of fatty acid composition.</text>
</comment>
<dbReference type="Pfam" id="PF02801">
    <property type="entry name" value="Ketoacyl-synt_C"/>
    <property type="match status" value="1"/>
</dbReference>
<dbReference type="InterPro" id="IPR014030">
    <property type="entry name" value="Ketoacyl_synth_N"/>
</dbReference>
<evidence type="ECO:0000259" key="16">
    <source>
        <dbReference type="PROSITE" id="PS52004"/>
    </source>
</evidence>
<dbReference type="Pfam" id="PF00109">
    <property type="entry name" value="ketoacyl-synt"/>
    <property type="match status" value="1"/>
</dbReference>
<evidence type="ECO:0000256" key="1">
    <source>
        <dbReference type="ARBA" id="ARBA00005194"/>
    </source>
</evidence>
<evidence type="ECO:0000256" key="11">
    <source>
        <dbReference type="ARBA" id="ARBA00024006"/>
    </source>
</evidence>
<keyword evidence="7" id="KW-0276">Fatty acid metabolism</keyword>
<comment type="caution">
    <text evidence="17">The sequence shown here is derived from an EMBL/GenBank/DDBJ whole genome shotgun (WGS) entry which is preliminary data.</text>
</comment>
<dbReference type="PANTHER" id="PTHR11712">
    <property type="entry name" value="POLYKETIDE SYNTHASE-RELATED"/>
    <property type="match status" value="1"/>
</dbReference>
<dbReference type="PROSITE" id="PS52004">
    <property type="entry name" value="KS3_2"/>
    <property type="match status" value="1"/>
</dbReference>
<evidence type="ECO:0000256" key="8">
    <source>
        <dbReference type="ARBA" id="ARBA00023098"/>
    </source>
</evidence>
<sequence length="422" mass="43591">MTSAPSARTRVVVTGLGTTSPVGGDVATTWDALVAGRSGVRRLTDEWAADMPVKIAGRVAVEPTEVLERVKARRLDRSSQFAMVAAMEAWADAGLLDAELDRDRLGVAMASGIGGVTTLLSNYDVLKEKGPRRVSPLAVPMLMPNAPAANISLYVGARAAVNTPVSACASGNESIALAIDQIRLGRADVVVAGGTEAAIHPLPMAAFANMMALSKTGSEEGGDPTTVSRPWDTGRDGFVLGEGAGVLVLESEEHARARGARIYAEVLGAGITADSHDIAQPDPEGRGGTRAIKRALLEADISPADIVHVNAHATSTPQGDIAEGLMLHAVMGSHASEVVTTSTKSMTGHLLGGAGALESIATVLALHHRLVPPTINLDDLDPQVELDIATTARTLRDGDIAALNNSFGFGGANVAVAFGTYR</sequence>
<evidence type="ECO:0000256" key="2">
    <source>
        <dbReference type="ARBA" id="ARBA00008467"/>
    </source>
</evidence>
<evidence type="ECO:0000256" key="10">
    <source>
        <dbReference type="ARBA" id="ARBA00023315"/>
    </source>
</evidence>
<evidence type="ECO:0000256" key="3">
    <source>
        <dbReference type="ARBA" id="ARBA00012356"/>
    </source>
</evidence>
<protein>
    <recommendedName>
        <fullName evidence="4 14">3-oxoacyl-[acyl-carrier-protein] synthase 2</fullName>
        <ecNumber evidence="3 14">2.3.1.179</ecNumber>
    </recommendedName>
</protein>
<evidence type="ECO:0000313" key="18">
    <source>
        <dbReference type="Proteomes" id="UP001482520"/>
    </source>
</evidence>
<keyword evidence="18" id="KW-1185">Reference proteome</keyword>
<evidence type="ECO:0000256" key="5">
    <source>
        <dbReference type="ARBA" id="ARBA00022516"/>
    </source>
</evidence>
<keyword evidence="6 14" id="KW-0808">Transferase</keyword>
<accession>A0ABV1NZ61</accession>
<dbReference type="InterPro" id="IPR000794">
    <property type="entry name" value="Beta-ketoacyl_synthase"/>
</dbReference>
<evidence type="ECO:0000256" key="14">
    <source>
        <dbReference type="PIRNR" id="PIRNR000447"/>
    </source>
</evidence>
<dbReference type="InterPro" id="IPR017568">
    <property type="entry name" value="3-oxoacyl-ACP_synth-2"/>
</dbReference>
<evidence type="ECO:0000256" key="6">
    <source>
        <dbReference type="ARBA" id="ARBA00022679"/>
    </source>
</evidence>
<dbReference type="CDD" id="cd00834">
    <property type="entry name" value="KAS_I_II"/>
    <property type="match status" value="1"/>
</dbReference>
<evidence type="ECO:0000256" key="7">
    <source>
        <dbReference type="ARBA" id="ARBA00022832"/>
    </source>
</evidence>
<evidence type="ECO:0000313" key="17">
    <source>
        <dbReference type="EMBL" id="MEQ7847779.1"/>
    </source>
</evidence>
<dbReference type="Gene3D" id="3.40.47.10">
    <property type="match status" value="1"/>
</dbReference>
<dbReference type="Proteomes" id="UP001482520">
    <property type="component" value="Unassembled WGS sequence"/>
</dbReference>
<evidence type="ECO:0000256" key="13">
    <source>
        <dbReference type="ARBA" id="ARBA00047659"/>
    </source>
</evidence>
<dbReference type="InterPro" id="IPR014031">
    <property type="entry name" value="Ketoacyl_synth_C"/>
</dbReference>
<comment type="catalytic activity">
    <reaction evidence="13 14">
        <text>a fatty acyl-[ACP] + malonyl-[ACP] + H(+) = a 3-oxoacyl-[ACP] + holo-[ACP] + CO2</text>
        <dbReference type="Rhea" id="RHEA:22836"/>
        <dbReference type="Rhea" id="RHEA-COMP:9623"/>
        <dbReference type="Rhea" id="RHEA-COMP:9685"/>
        <dbReference type="Rhea" id="RHEA-COMP:9916"/>
        <dbReference type="Rhea" id="RHEA-COMP:14125"/>
        <dbReference type="ChEBI" id="CHEBI:15378"/>
        <dbReference type="ChEBI" id="CHEBI:16526"/>
        <dbReference type="ChEBI" id="CHEBI:64479"/>
        <dbReference type="ChEBI" id="CHEBI:78449"/>
        <dbReference type="ChEBI" id="CHEBI:78776"/>
        <dbReference type="ChEBI" id="CHEBI:138651"/>
    </reaction>
</comment>
<keyword evidence="9 14" id="KW-0275">Fatty acid biosynthesis</keyword>
<proteinExistence type="inferred from homology"/>
<dbReference type="PIRSF" id="PIRSF000447">
    <property type="entry name" value="KAS_II"/>
    <property type="match status" value="1"/>
</dbReference>
<dbReference type="RefSeq" id="WP_056903929.1">
    <property type="nucleotide sequence ID" value="NZ_BAAAMM010000001.1"/>
</dbReference>
<keyword evidence="5 14" id="KW-0444">Lipid biosynthesis</keyword>
<evidence type="ECO:0000256" key="12">
    <source>
        <dbReference type="ARBA" id="ARBA00047318"/>
    </source>
</evidence>
<evidence type="ECO:0000256" key="15">
    <source>
        <dbReference type="RuleBase" id="RU003694"/>
    </source>
</evidence>
<dbReference type="EMBL" id="JBEGDP010000010">
    <property type="protein sequence ID" value="MEQ7847779.1"/>
    <property type="molecule type" value="Genomic_DNA"/>
</dbReference>
<evidence type="ECO:0000256" key="4">
    <source>
        <dbReference type="ARBA" id="ARBA00014657"/>
    </source>
</evidence>
<comment type="similarity">
    <text evidence="2 14 15">Belongs to the thiolase-like superfamily. Beta-ketoacyl-ACP synthases family.</text>
</comment>
<dbReference type="GO" id="GO:0004315">
    <property type="term" value="F:3-oxoacyl-[acyl-carrier-protein] synthase activity"/>
    <property type="evidence" value="ECO:0007669"/>
    <property type="project" value="UniProtKB-EC"/>
</dbReference>
<feature type="domain" description="Ketosynthase family 3 (KS3)" evidence="16">
    <location>
        <begin position="8"/>
        <end position="420"/>
    </location>
</feature>
<name>A0ABV1NZ61_9ACTN</name>